<dbReference type="Proteomes" id="UP000500890">
    <property type="component" value="Chromosome"/>
</dbReference>
<evidence type="ECO:0000259" key="5">
    <source>
        <dbReference type="PROSITE" id="PS50932"/>
    </source>
</evidence>
<organism evidence="6 7">
    <name type="scientific">Vagococcus coleopterorum</name>
    <dbReference type="NCBI Taxonomy" id="2714946"/>
    <lineage>
        <taxon>Bacteria</taxon>
        <taxon>Bacillati</taxon>
        <taxon>Bacillota</taxon>
        <taxon>Bacilli</taxon>
        <taxon>Lactobacillales</taxon>
        <taxon>Enterococcaceae</taxon>
        <taxon>Vagococcus</taxon>
    </lineage>
</organism>
<dbReference type="PANTHER" id="PTHR30146">
    <property type="entry name" value="LACI-RELATED TRANSCRIPTIONAL REPRESSOR"/>
    <property type="match status" value="1"/>
</dbReference>
<dbReference type="PROSITE" id="PS50932">
    <property type="entry name" value="HTH_LACI_2"/>
    <property type="match status" value="1"/>
</dbReference>
<evidence type="ECO:0000256" key="4">
    <source>
        <dbReference type="ARBA" id="ARBA00023163"/>
    </source>
</evidence>
<dbReference type="InterPro" id="IPR028082">
    <property type="entry name" value="Peripla_BP_I"/>
</dbReference>
<evidence type="ECO:0000313" key="7">
    <source>
        <dbReference type="Proteomes" id="UP000500890"/>
    </source>
</evidence>
<evidence type="ECO:0000313" key="6">
    <source>
        <dbReference type="EMBL" id="QIL46979.1"/>
    </source>
</evidence>
<dbReference type="InterPro" id="IPR046335">
    <property type="entry name" value="LacI/GalR-like_sensor"/>
</dbReference>
<dbReference type="Gene3D" id="1.10.260.40">
    <property type="entry name" value="lambda repressor-like DNA-binding domains"/>
    <property type="match status" value="1"/>
</dbReference>
<dbReference type="SMART" id="SM00354">
    <property type="entry name" value="HTH_LACI"/>
    <property type="match status" value="1"/>
</dbReference>
<dbReference type="GO" id="GO:0003700">
    <property type="term" value="F:DNA-binding transcription factor activity"/>
    <property type="evidence" value="ECO:0007669"/>
    <property type="project" value="TreeGrafter"/>
</dbReference>
<proteinExistence type="predicted"/>
<keyword evidence="3" id="KW-0238">DNA-binding</keyword>
<keyword evidence="1" id="KW-0678">Repressor</keyword>
<dbReference type="PANTHER" id="PTHR30146:SF148">
    <property type="entry name" value="HTH-TYPE TRANSCRIPTIONAL REPRESSOR PURR-RELATED"/>
    <property type="match status" value="1"/>
</dbReference>
<dbReference type="Pfam" id="PF00356">
    <property type="entry name" value="LacI"/>
    <property type="match status" value="1"/>
</dbReference>
<dbReference type="EMBL" id="CP049886">
    <property type="protein sequence ID" value="QIL46979.1"/>
    <property type="molecule type" value="Genomic_DNA"/>
</dbReference>
<accession>A0A6G8APT3</accession>
<dbReference type="Pfam" id="PF13377">
    <property type="entry name" value="Peripla_BP_3"/>
    <property type="match status" value="1"/>
</dbReference>
<dbReference type="Gene3D" id="3.40.50.2300">
    <property type="match status" value="2"/>
</dbReference>
<dbReference type="SUPFAM" id="SSF53822">
    <property type="entry name" value="Periplasmic binding protein-like I"/>
    <property type="match status" value="1"/>
</dbReference>
<dbReference type="SUPFAM" id="SSF47413">
    <property type="entry name" value="lambda repressor-like DNA-binding domains"/>
    <property type="match status" value="1"/>
</dbReference>
<gene>
    <name evidence="6" type="ORF">G7081_01845</name>
</gene>
<evidence type="ECO:0000256" key="3">
    <source>
        <dbReference type="ARBA" id="ARBA00023125"/>
    </source>
</evidence>
<dbReference type="GO" id="GO:0000976">
    <property type="term" value="F:transcription cis-regulatory region binding"/>
    <property type="evidence" value="ECO:0007669"/>
    <property type="project" value="TreeGrafter"/>
</dbReference>
<dbReference type="PROSITE" id="PS00356">
    <property type="entry name" value="HTH_LACI_1"/>
    <property type="match status" value="1"/>
</dbReference>
<feature type="domain" description="HTH lacI-type" evidence="5">
    <location>
        <begin position="9"/>
        <end position="64"/>
    </location>
</feature>
<protein>
    <submittedName>
        <fullName evidence="6">LacI family transcriptional regulator</fullName>
    </submittedName>
</protein>
<dbReference type="KEGG" id="vah:G7081_01845"/>
<sequence length="335" mass="36058">MCRLMSKKTTIKDVAKLAGVSTASVSQVLNGNANSFHKDTVARIIAAKESLNYTPNYFAQKMTKKSSQMIGVLVPDISNPFFSTLVSGIEDVLYKNGYITILSNVGFEAEKEKKHIEEFGRREVDGFVVASSATSKVEAAAQLNKEGKPYVLLDHETVYANGDAISVDSYGGGELAGRHLQELGHRDVVIVAPVNPSATIQNRISGFLRVFPNCKNDIIYTDLSPEGGRIAAAEVVKTAATAIFAINDELAIGLSSGLSELGKSVPADYSLIGYDNIAMGNYIKPKLTTIAQPITELGERTASMLLSRIANPTKDPEHIILPVKLIKKDSTAPLN</sequence>
<dbReference type="InterPro" id="IPR000843">
    <property type="entry name" value="HTH_LacI"/>
</dbReference>
<evidence type="ECO:0000256" key="2">
    <source>
        <dbReference type="ARBA" id="ARBA00023015"/>
    </source>
</evidence>
<keyword evidence="4" id="KW-0804">Transcription</keyword>
<evidence type="ECO:0000256" key="1">
    <source>
        <dbReference type="ARBA" id="ARBA00022491"/>
    </source>
</evidence>
<dbReference type="AlphaFoldDB" id="A0A6G8APT3"/>
<reference evidence="6 7" key="1">
    <citation type="submission" date="2020-03" db="EMBL/GenBank/DDBJ databases">
        <title>Vagococcus sp. nov., isolated from beetles.</title>
        <authorList>
            <person name="Hyun D.-W."/>
            <person name="Bae J.-W."/>
        </authorList>
    </citation>
    <scope>NUCLEOTIDE SEQUENCE [LARGE SCALE GENOMIC DNA]</scope>
    <source>
        <strain evidence="6 7">HDW17A</strain>
    </source>
</reference>
<dbReference type="InterPro" id="IPR010982">
    <property type="entry name" value="Lambda_DNA-bd_dom_sf"/>
</dbReference>
<dbReference type="PRINTS" id="PR00036">
    <property type="entry name" value="HTHLACI"/>
</dbReference>
<dbReference type="NCBIfam" id="NF047341">
    <property type="entry name" value="lactose_RbsR"/>
    <property type="match status" value="1"/>
</dbReference>
<name>A0A6G8APT3_9ENTE</name>
<dbReference type="CDD" id="cd01392">
    <property type="entry name" value="HTH_LacI"/>
    <property type="match status" value="1"/>
</dbReference>
<keyword evidence="2" id="KW-0805">Transcription regulation</keyword>
<keyword evidence="7" id="KW-1185">Reference proteome</keyword>